<comment type="caution">
    <text evidence="2">The sequence shown here is derived from an EMBL/GenBank/DDBJ whole genome shotgun (WGS) entry which is preliminary data.</text>
</comment>
<dbReference type="SUPFAM" id="SSF50630">
    <property type="entry name" value="Acid proteases"/>
    <property type="match status" value="1"/>
</dbReference>
<dbReference type="Proteomes" id="UP000325315">
    <property type="component" value="Unassembled WGS sequence"/>
</dbReference>
<dbReference type="EMBL" id="SMMG02000007">
    <property type="protein sequence ID" value="KAA3466779.1"/>
    <property type="molecule type" value="Genomic_DNA"/>
</dbReference>
<gene>
    <name evidence="2" type="ORF">EPI10_001847</name>
</gene>
<dbReference type="Gene3D" id="2.40.70.10">
    <property type="entry name" value="Acid Proteases"/>
    <property type="match status" value="1"/>
</dbReference>
<dbReference type="Gene3D" id="4.10.60.10">
    <property type="entry name" value="Zinc finger, CCHC-type"/>
    <property type="match status" value="1"/>
</dbReference>
<organism evidence="2 3">
    <name type="scientific">Gossypium australe</name>
    <dbReference type="NCBI Taxonomy" id="47621"/>
    <lineage>
        <taxon>Eukaryota</taxon>
        <taxon>Viridiplantae</taxon>
        <taxon>Streptophyta</taxon>
        <taxon>Embryophyta</taxon>
        <taxon>Tracheophyta</taxon>
        <taxon>Spermatophyta</taxon>
        <taxon>Magnoliopsida</taxon>
        <taxon>eudicotyledons</taxon>
        <taxon>Gunneridae</taxon>
        <taxon>Pentapetalae</taxon>
        <taxon>rosids</taxon>
        <taxon>malvids</taxon>
        <taxon>Malvales</taxon>
        <taxon>Malvaceae</taxon>
        <taxon>Malvoideae</taxon>
        <taxon>Gossypium</taxon>
    </lineage>
</organism>
<name>A0A5B6VCA3_9ROSI</name>
<feature type="region of interest" description="Disordered" evidence="1">
    <location>
        <begin position="1"/>
        <end position="21"/>
    </location>
</feature>
<feature type="region of interest" description="Disordered" evidence="1">
    <location>
        <begin position="56"/>
        <end position="83"/>
    </location>
</feature>
<dbReference type="PANTHER" id="PTHR15503:SF45">
    <property type="entry name" value="RNA-DIRECTED DNA POLYMERASE HOMOLOG"/>
    <property type="match status" value="1"/>
</dbReference>
<feature type="compositionally biased region" description="Basic and acidic residues" evidence="1">
    <location>
        <begin position="8"/>
        <end position="21"/>
    </location>
</feature>
<dbReference type="PANTHER" id="PTHR15503">
    <property type="entry name" value="LDOC1 RELATED"/>
    <property type="match status" value="1"/>
</dbReference>
<keyword evidence="3" id="KW-1185">Reference proteome</keyword>
<dbReference type="InterPro" id="IPR032567">
    <property type="entry name" value="RTL1-rel"/>
</dbReference>
<evidence type="ECO:0000313" key="2">
    <source>
        <dbReference type="EMBL" id="KAA3466779.1"/>
    </source>
</evidence>
<dbReference type="AlphaFoldDB" id="A0A5B6VCA3"/>
<protein>
    <submittedName>
        <fullName evidence="2">Gag-Pol polyprotein</fullName>
    </submittedName>
</protein>
<reference evidence="3" key="1">
    <citation type="journal article" date="2019" name="Plant Biotechnol. J.">
        <title>Genome sequencing of the Australian wild diploid species Gossypium australe highlights disease resistance and delayed gland morphogenesis.</title>
        <authorList>
            <person name="Cai Y."/>
            <person name="Cai X."/>
            <person name="Wang Q."/>
            <person name="Wang P."/>
            <person name="Zhang Y."/>
            <person name="Cai C."/>
            <person name="Xu Y."/>
            <person name="Wang K."/>
            <person name="Zhou Z."/>
            <person name="Wang C."/>
            <person name="Geng S."/>
            <person name="Li B."/>
            <person name="Dong Q."/>
            <person name="Hou Y."/>
            <person name="Wang H."/>
            <person name="Ai P."/>
            <person name="Liu Z."/>
            <person name="Yi F."/>
            <person name="Sun M."/>
            <person name="An G."/>
            <person name="Cheng J."/>
            <person name="Zhang Y."/>
            <person name="Shi Q."/>
            <person name="Xie Y."/>
            <person name="Shi X."/>
            <person name="Chang Y."/>
            <person name="Huang F."/>
            <person name="Chen Y."/>
            <person name="Hong S."/>
            <person name="Mi L."/>
            <person name="Sun Q."/>
            <person name="Zhang L."/>
            <person name="Zhou B."/>
            <person name="Peng R."/>
            <person name="Zhang X."/>
            <person name="Liu F."/>
        </authorList>
    </citation>
    <scope>NUCLEOTIDE SEQUENCE [LARGE SCALE GENOMIC DNA]</scope>
    <source>
        <strain evidence="3">cv. PA1801</strain>
    </source>
</reference>
<evidence type="ECO:0000256" key="1">
    <source>
        <dbReference type="SAM" id="MobiDB-lite"/>
    </source>
</evidence>
<accession>A0A5B6VCA3</accession>
<evidence type="ECO:0000313" key="3">
    <source>
        <dbReference type="Proteomes" id="UP000325315"/>
    </source>
</evidence>
<dbReference type="Pfam" id="PF08284">
    <property type="entry name" value="RVP_2"/>
    <property type="match status" value="1"/>
</dbReference>
<dbReference type="OrthoDB" id="5597136at2759"/>
<proteinExistence type="predicted"/>
<sequence>MASVDNVKSNRPECQHYGRRHPDECRTNDRAWFKCGSKEHFIQDCPEMAEKEKFQSARLSNTTNRGRPPRNTGNGASSKAPARAYAIRAHEEATSLDVISGTFSLYDTNVITLIDPGLTHSYASVNLVDSKSLPVEFTEFVVRMSNPLGKHVLVDRVCKNCPLMIRGHYFSVNLMLLPFDELDVILGMNWLTLHDAIVNCKRKIVELKCENGENLRIDSDKSGELPVVISSMSAQRYVRKSCEAYIAYVLNTRVSDIKIESVPIVCKYPDVFPEKLPGLPLV</sequence>
<dbReference type="InterPro" id="IPR021109">
    <property type="entry name" value="Peptidase_aspartic_dom_sf"/>
</dbReference>
<feature type="compositionally biased region" description="Polar residues" evidence="1">
    <location>
        <begin position="57"/>
        <end position="77"/>
    </location>
</feature>
<dbReference type="CDD" id="cd00303">
    <property type="entry name" value="retropepsin_like"/>
    <property type="match status" value="1"/>
</dbReference>